<dbReference type="GO" id="GO:0000138">
    <property type="term" value="C:Golgi trans cisterna"/>
    <property type="evidence" value="ECO:0007669"/>
    <property type="project" value="TreeGrafter"/>
</dbReference>
<evidence type="ECO:0000313" key="3">
    <source>
        <dbReference type="Proteomes" id="UP000187209"/>
    </source>
</evidence>
<protein>
    <submittedName>
        <fullName evidence="2">Uncharacterized protein</fullName>
    </submittedName>
</protein>
<feature type="region of interest" description="Disordered" evidence="1">
    <location>
        <begin position="493"/>
        <end position="552"/>
    </location>
</feature>
<reference evidence="2 3" key="1">
    <citation type="submission" date="2016-11" db="EMBL/GenBank/DDBJ databases">
        <title>The macronuclear genome of Stentor coeruleus: a giant cell with tiny introns.</title>
        <authorList>
            <person name="Slabodnick M."/>
            <person name="Ruby J.G."/>
            <person name="Reiff S.B."/>
            <person name="Swart E.C."/>
            <person name="Gosai S."/>
            <person name="Prabakaran S."/>
            <person name="Witkowska E."/>
            <person name="Larue G.E."/>
            <person name="Fisher S."/>
            <person name="Freeman R.M."/>
            <person name="Gunawardena J."/>
            <person name="Chu W."/>
            <person name="Stover N.A."/>
            <person name="Gregory B.D."/>
            <person name="Nowacki M."/>
            <person name="Derisi J."/>
            <person name="Roy S.W."/>
            <person name="Marshall W.F."/>
            <person name="Sood P."/>
        </authorList>
    </citation>
    <scope>NUCLEOTIDE SEQUENCE [LARGE SCALE GENOMIC DNA]</scope>
    <source>
        <strain evidence="2">WM001</strain>
    </source>
</reference>
<name>A0A1R2BTI6_9CILI</name>
<dbReference type="GO" id="GO:0005797">
    <property type="term" value="C:Golgi medial cisterna"/>
    <property type="evidence" value="ECO:0007669"/>
    <property type="project" value="TreeGrafter"/>
</dbReference>
<dbReference type="AlphaFoldDB" id="A0A1R2BTI6"/>
<keyword evidence="3" id="KW-1185">Reference proteome</keyword>
<evidence type="ECO:0000313" key="2">
    <source>
        <dbReference type="EMBL" id="OMJ80133.1"/>
    </source>
</evidence>
<evidence type="ECO:0000256" key="1">
    <source>
        <dbReference type="SAM" id="MobiDB-lite"/>
    </source>
</evidence>
<gene>
    <name evidence="2" type="ORF">SteCoe_19676</name>
</gene>
<dbReference type="Proteomes" id="UP000187209">
    <property type="component" value="Unassembled WGS sequence"/>
</dbReference>
<organism evidence="2 3">
    <name type="scientific">Stentor coeruleus</name>
    <dbReference type="NCBI Taxonomy" id="5963"/>
    <lineage>
        <taxon>Eukaryota</taxon>
        <taxon>Sar</taxon>
        <taxon>Alveolata</taxon>
        <taxon>Ciliophora</taxon>
        <taxon>Postciliodesmatophora</taxon>
        <taxon>Heterotrichea</taxon>
        <taxon>Heterotrichida</taxon>
        <taxon>Stentoridae</taxon>
        <taxon>Stentor</taxon>
    </lineage>
</organism>
<dbReference type="PANTHER" id="PTHR21575">
    <property type="entry name" value="PROTEIN HID1"/>
    <property type="match status" value="1"/>
</dbReference>
<dbReference type="GO" id="GO:0016020">
    <property type="term" value="C:membrane"/>
    <property type="evidence" value="ECO:0007669"/>
    <property type="project" value="TreeGrafter"/>
</dbReference>
<accession>A0A1R2BTI6</accession>
<dbReference type="EMBL" id="MPUH01000437">
    <property type="protein sequence ID" value="OMJ80133.1"/>
    <property type="molecule type" value="Genomic_DNA"/>
</dbReference>
<dbReference type="OrthoDB" id="432953at2759"/>
<sequence length="686" mass="78746">MGNSPTKNQAEAFLGKLIKEPIQESDHIFWKGLFQTLSPTLQIPDLTGIFVSQKCNVDIISSKAVEYLESLWLQVGDWDEGLVVAAENSLNFLSALVPVSHEQRYLELFWSSDMKAYRSVKAACNLYSAINFGSSTHYLTTLTNTNFMQIIESSPDCIRRRELILKFLISCISLTSSSWRSLLIQDIIPSEHFIYSILNSFLVDNSPNLIKKSLKFISIIISSPIPSISTELDLFFIQLLLKERRNPGINTIAQMFKNFSDESVNRVLYCTVKAARSLENTLGIYDLLGFVATIYHENQTFCKYTAISQHFSLVSSILLNKALVVNRNSIPFFSKVFYMLSKHREFCVSLSVVESNNLIQALCQIVQIPMHEFKAYFPILLSTFCNMSAFLLDIYHDTALEITKTFEYIIDRNYLLAEEANHHNVFYIVEGITNIIQYQWESAPFLMYYIIKKKESFYKIIRMQVNTADEPALDDKATEGDLSENSIEGFEDEANEHNMTPENEQDIVCGKGSENTPSEESQSEDPEEEKKIESFGMTPRESEEINSEEEDDRVIELERISEGLILGLAAGLPEEVVQRTSYLNTHVSTFSEDIDRRNTVQHIESLHIKDEEWKPTPEWMLIWKSKLPMKCIYIMIKELFSHVIEMQESKKKINEIIDFIRNSTLVGVLPRPHPIYTVLNLPIDIN</sequence>
<proteinExistence type="predicted"/>
<dbReference type="PANTHER" id="PTHR21575:SF12">
    <property type="entry name" value="PROTEIN HID1"/>
    <property type="match status" value="1"/>
</dbReference>
<comment type="caution">
    <text evidence="2">The sequence shown here is derived from an EMBL/GenBank/DDBJ whole genome shotgun (WGS) entry which is preliminary data.</text>
</comment>
<dbReference type="InterPro" id="IPR026705">
    <property type="entry name" value="Hid-1/Ecm30"/>
</dbReference>
<dbReference type="Pfam" id="PF12722">
    <property type="entry name" value="Hid1"/>
    <property type="match status" value="1"/>
</dbReference>